<dbReference type="EMBL" id="PNCJ01000030">
    <property type="protein sequence ID" value="TMP34229.1"/>
    <property type="molecule type" value="Genomic_DNA"/>
</dbReference>
<dbReference type="Gene3D" id="6.10.280.50">
    <property type="match status" value="1"/>
</dbReference>
<dbReference type="Pfam" id="PF04325">
    <property type="entry name" value="DUF465"/>
    <property type="match status" value="1"/>
</dbReference>
<reference evidence="2 7" key="6">
    <citation type="submission" date="2019-10" db="EMBL/GenBank/DDBJ databases">
        <title>Pseudoalteromonas rubra S4059.</title>
        <authorList>
            <person name="Paulsen S."/>
            <person name="Wang X."/>
        </authorList>
    </citation>
    <scope>NUCLEOTIDE SEQUENCE [LARGE SCALE GENOMIC DNA]</scope>
    <source>
        <strain evidence="2 7">S4059</strain>
    </source>
</reference>
<proteinExistence type="predicted"/>
<evidence type="ECO:0000313" key="5">
    <source>
        <dbReference type="Proteomes" id="UP000033452"/>
    </source>
</evidence>
<gene>
    <name evidence="3" type="ORF">C3B51_22385</name>
    <name evidence="4" type="ORF">CWB98_18240</name>
    <name evidence="2" type="ORF">CWC22_009175</name>
    <name evidence="1" type="ORF">TW77_00940</name>
</gene>
<dbReference type="InterPro" id="IPR038444">
    <property type="entry name" value="DUF465_sf"/>
</dbReference>
<dbReference type="EMBL" id="CP045429">
    <property type="protein sequence ID" value="QPB83149.1"/>
    <property type="molecule type" value="Genomic_DNA"/>
</dbReference>
<keyword evidence="5" id="KW-1185">Reference proteome</keyword>
<evidence type="ECO:0000313" key="7">
    <source>
        <dbReference type="Proteomes" id="UP000305729"/>
    </source>
</evidence>
<organism evidence="1 5">
    <name type="scientific">Pseudoalteromonas rubra</name>
    <dbReference type="NCBI Taxonomy" id="43658"/>
    <lineage>
        <taxon>Bacteria</taxon>
        <taxon>Pseudomonadati</taxon>
        <taxon>Pseudomonadota</taxon>
        <taxon>Gammaproteobacteria</taxon>
        <taxon>Alteromonadales</taxon>
        <taxon>Pseudoalteromonadaceae</taxon>
        <taxon>Pseudoalteromonas</taxon>
    </lineage>
</organism>
<reference evidence="4" key="5">
    <citation type="submission" date="2019-09" db="EMBL/GenBank/DDBJ databases">
        <title>Co-occurence of chitin degradation, pigmentation and bioactivity in marine Pseudoalteromonas.</title>
        <authorList>
            <person name="Sonnenschein E.C."/>
            <person name="Bech P.K."/>
        </authorList>
    </citation>
    <scope>NUCLEOTIDE SEQUENCE</scope>
    <source>
        <strain evidence="4">S2599</strain>
    </source>
</reference>
<evidence type="ECO:0000313" key="2">
    <source>
        <dbReference type="EMBL" id="QPB83149.1"/>
    </source>
</evidence>
<dbReference type="Proteomes" id="UP000292345">
    <property type="component" value="Unassembled WGS sequence"/>
</dbReference>
<accession>A0A0F4QZ50</accession>
<reference evidence="4 8" key="3">
    <citation type="submission" date="2018-01" db="EMBL/GenBank/DDBJ databases">
        <authorList>
            <person name="Paulsen S."/>
            <person name="Gram L.K."/>
        </authorList>
    </citation>
    <scope>NUCLEOTIDE SEQUENCE [LARGE SCALE GENOMIC DNA]</scope>
    <source>
        <strain evidence="4 8">S2599</strain>
    </source>
</reference>
<reference evidence="8" key="4">
    <citation type="submission" date="2019-06" db="EMBL/GenBank/DDBJ databases">
        <title>Co-occurence of chitin degradation, pigmentation and bioactivity in marine Pseudoalteromonas.</title>
        <authorList>
            <person name="Sonnenschein E.C."/>
            <person name="Bech P.K."/>
        </authorList>
    </citation>
    <scope>NUCLEOTIDE SEQUENCE [LARGE SCALE GENOMIC DNA]</scope>
    <source>
        <strain evidence="8">S2599</strain>
    </source>
</reference>
<evidence type="ECO:0000313" key="3">
    <source>
        <dbReference type="EMBL" id="RZM71879.1"/>
    </source>
</evidence>
<reference evidence="3 6" key="2">
    <citation type="submission" date="2018-01" db="EMBL/GenBank/DDBJ databases">
        <title>Co-occurrence of chitin degradation, pigmentation and bioactivity in marine Pseudoalteromonas.</title>
        <authorList>
            <person name="Paulsen S."/>
            <person name="Gram L."/>
            <person name="Machado H."/>
        </authorList>
    </citation>
    <scope>NUCLEOTIDE SEQUENCE [LARGE SCALE GENOMIC DNA]</scope>
    <source>
        <strain evidence="3 6">S1946</strain>
    </source>
</reference>
<dbReference type="OrthoDB" id="1263265at2"/>
<name>A0A0F4QZ50_9GAMM</name>
<dbReference type="AlphaFoldDB" id="A0A0F4QZ50"/>
<dbReference type="InterPro" id="IPR007420">
    <property type="entry name" value="DUF465"/>
</dbReference>
<dbReference type="RefSeq" id="WP_046003101.1">
    <property type="nucleotide sequence ID" value="NZ_CP045429.1"/>
</dbReference>
<sequence>MTIEKHDLHHEFPEYKDEIHHLKMNDAHFARLFKEYHECDHEVHRIETGAENTSDDYLESLKKQRLHLKDQLFSIIKKAQTVA</sequence>
<dbReference type="Proteomes" id="UP000033452">
    <property type="component" value="Unassembled WGS sequence"/>
</dbReference>
<evidence type="ECO:0000313" key="8">
    <source>
        <dbReference type="Proteomes" id="UP000306719"/>
    </source>
</evidence>
<dbReference type="EMBL" id="JXYA01000002">
    <property type="protein sequence ID" value="KJZ12951.1"/>
    <property type="molecule type" value="Genomic_DNA"/>
</dbReference>
<evidence type="ECO:0000313" key="1">
    <source>
        <dbReference type="EMBL" id="KJZ12951.1"/>
    </source>
</evidence>
<dbReference type="EMBL" id="PPUZ01000105">
    <property type="protein sequence ID" value="RZM71879.1"/>
    <property type="molecule type" value="Genomic_DNA"/>
</dbReference>
<dbReference type="Proteomes" id="UP000305729">
    <property type="component" value="Chromosome 1"/>
</dbReference>
<evidence type="ECO:0000313" key="4">
    <source>
        <dbReference type="EMBL" id="TMP34229.1"/>
    </source>
</evidence>
<reference evidence="1 5" key="1">
    <citation type="journal article" date="2015" name="BMC Genomics">
        <title>Genome mining reveals unlocked bioactive potential of marine Gram-negative bacteria.</title>
        <authorList>
            <person name="Machado H."/>
            <person name="Sonnenschein E.C."/>
            <person name="Melchiorsen J."/>
            <person name="Gram L."/>
        </authorList>
    </citation>
    <scope>NUCLEOTIDE SEQUENCE [LARGE SCALE GENOMIC DNA]</scope>
    <source>
        <strain evidence="1 5">S2471</strain>
    </source>
</reference>
<dbReference type="STRING" id="43658.AT705_02075"/>
<evidence type="ECO:0000313" key="6">
    <source>
        <dbReference type="Proteomes" id="UP000292345"/>
    </source>
</evidence>
<protein>
    <submittedName>
        <fullName evidence="2">DUF465 domain-containing protein</fullName>
    </submittedName>
    <submittedName>
        <fullName evidence="1">GTP-binding protein</fullName>
    </submittedName>
</protein>
<dbReference type="PATRIC" id="fig|43658.5.peg.193"/>
<dbReference type="Proteomes" id="UP000306719">
    <property type="component" value="Unassembled WGS sequence"/>
</dbReference>